<evidence type="ECO:0000256" key="1">
    <source>
        <dbReference type="SAM" id="Phobius"/>
    </source>
</evidence>
<keyword evidence="1" id="KW-0812">Transmembrane</keyword>
<evidence type="ECO:0000313" key="3">
    <source>
        <dbReference type="Proteomes" id="UP000192936"/>
    </source>
</evidence>
<feature type="transmembrane region" description="Helical" evidence="1">
    <location>
        <begin position="148"/>
        <end position="168"/>
    </location>
</feature>
<organism evidence="2 3">
    <name type="scientific">Azospirillum oryzae</name>
    <dbReference type="NCBI Taxonomy" id="286727"/>
    <lineage>
        <taxon>Bacteria</taxon>
        <taxon>Pseudomonadati</taxon>
        <taxon>Pseudomonadota</taxon>
        <taxon>Alphaproteobacteria</taxon>
        <taxon>Rhodospirillales</taxon>
        <taxon>Azospirillaceae</taxon>
        <taxon>Azospirillum</taxon>
    </lineage>
</organism>
<reference evidence="2 3" key="1">
    <citation type="submission" date="2017-04" db="EMBL/GenBank/DDBJ databases">
        <authorList>
            <person name="Afonso C.L."/>
            <person name="Miller P.J."/>
            <person name="Scott M.A."/>
            <person name="Spackman E."/>
            <person name="Goraichik I."/>
            <person name="Dimitrov K.M."/>
            <person name="Suarez D.L."/>
            <person name="Swayne D.E."/>
        </authorList>
    </citation>
    <scope>NUCLEOTIDE SEQUENCE [LARGE SCALE GENOMIC DNA]</scope>
    <source>
        <strain evidence="2 3">A2P</strain>
    </source>
</reference>
<dbReference type="RefSeq" id="WP_143266571.1">
    <property type="nucleotide sequence ID" value="NZ_FXAK01000005.1"/>
</dbReference>
<name>A0A1X7FAZ5_9PROT</name>
<feature type="transmembrane region" description="Helical" evidence="1">
    <location>
        <begin position="29"/>
        <end position="48"/>
    </location>
</feature>
<evidence type="ECO:0000313" key="2">
    <source>
        <dbReference type="EMBL" id="SMF49112.1"/>
    </source>
</evidence>
<feature type="transmembrane region" description="Helical" evidence="1">
    <location>
        <begin position="60"/>
        <end position="89"/>
    </location>
</feature>
<dbReference type="AlphaFoldDB" id="A0A1X7FAZ5"/>
<sequence>MSPNELRFEHFREIYLSERTRREAIRGSIGTPVAAISFSVFSLGNLAARFDATRLEEPVSLFIAAAACAGVLAMLGAVYHVVMVEWLFIHHEPPPLPRLVEAENAIRTERGEEAVVPGLMDMMAASYAIAFEQYLWGNTMSARSRTRALRLVLLSLVFFALGFLALPFQKMG</sequence>
<keyword evidence="1" id="KW-0472">Membrane</keyword>
<dbReference type="OrthoDB" id="7357066at2"/>
<dbReference type="Proteomes" id="UP000192936">
    <property type="component" value="Unassembled WGS sequence"/>
</dbReference>
<dbReference type="EMBL" id="FXAK01000005">
    <property type="protein sequence ID" value="SMF49112.1"/>
    <property type="molecule type" value="Genomic_DNA"/>
</dbReference>
<gene>
    <name evidence="2" type="ORF">SAMN02982917_2429</name>
</gene>
<protein>
    <submittedName>
        <fullName evidence="2">Uncharacterized protein</fullName>
    </submittedName>
</protein>
<accession>A0A1X7FAZ5</accession>
<keyword evidence="1" id="KW-1133">Transmembrane helix</keyword>
<dbReference type="STRING" id="286727.SAMN02982917_2429"/>
<proteinExistence type="predicted"/>